<evidence type="ECO:0000256" key="1">
    <source>
        <dbReference type="SAM" id="MobiDB-lite"/>
    </source>
</evidence>
<sequence length="82" mass="8986">MDKVSHAHALKLKTARVLFKAQEVLGTVPTEQEMEDPVITRTRQTRQATANIARKADKLAGEAVTKAKNPPKVGRPKGVKND</sequence>
<accession>A0A0F9G537</accession>
<organism evidence="2">
    <name type="scientific">marine sediment metagenome</name>
    <dbReference type="NCBI Taxonomy" id="412755"/>
    <lineage>
        <taxon>unclassified sequences</taxon>
        <taxon>metagenomes</taxon>
        <taxon>ecological metagenomes</taxon>
    </lineage>
</organism>
<proteinExistence type="predicted"/>
<feature type="region of interest" description="Disordered" evidence="1">
    <location>
        <begin position="59"/>
        <end position="82"/>
    </location>
</feature>
<comment type="caution">
    <text evidence="2">The sequence shown here is derived from an EMBL/GenBank/DDBJ whole genome shotgun (WGS) entry which is preliminary data.</text>
</comment>
<reference evidence="2" key="1">
    <citation type="journal article" date="2015" name="Nature">
        <title>Complex archaea that bridge the gap between prokaryotes and eukaryotes.</title>
        <authorList>
            <person name="Spang A."/>
            <person name="Saw J.H."/>
            <person name="Jorgensen S.L."/>
            <person name="Zaremba-Niedzwiedzka K."/>
            <person name="Martijn J."/>
            <person name="Lind A.E."/>
            <person name="van Eijk R."/>
            <person name="Schleper C."/>
            <person name="Guy L."/>
            <person name="Ettema T.J."/>
        </authorList>
    </citation>
    <scope>NUCLEOTIDE SEQUENCE</scope>
</reference>
<dbReference type="EMBL" id="LAZR01027766">
    <property type="protein sequence ID" value="KKL64695.1"/>
    <property type="molecule type" value="Genomic_DNA"/>
</dbReference>
<name>A0A0F9G537_9ZZZZ</name>
<gene>
    <name evidence="2" type="ORF">LCGC14_2162410</name>
</gene>
<evidence type="ECO:0000313" key="2">
    <source>
        <dbReference type="EMBL" id="KKL64695.1"/>
    </source>
</evidence>
<protein>
    <submittedName>
        <fullName evidence="2">Uncharacterized protein</fullName>
    </submittedName>
</protein>
<dbReference type="AlphaFoldDB" id="A0A0F9G537"/>